<protein>
    <submittedName>
        <fullName evidence="1">Uncharacterized protein</fullName>
    </submittedName>
</protein>
<reference evidence="2" key="1">
    <citation type="journal article" date="2013" name="Science">
        <title>The Amborella genome and the evolution of flowering plants.</title>
        <authorList>
            <consortium name="Amborella Genome Project"/>
        </authorList>
    </citation>
    <scope>NUCLEOTIDE SEQUENCE [LARGE SCALE GENOMIC DNA]</scope>
</reference>
<sequence length="102" mass="11520">PNPWKVLPPQVAKTDIEVPNLPVDVNSCGRSVCYPQSNFYLLSDSPFTRHRQITKADFRPCSIEWYLTDGSSPPEKEAFFALHLSYAGKVQSQSQGTVKLHR</sequence>
<gene>
    <name evidence="1" type="ORF">AMTR_s00056p00067690</name>
</gene>
<dbReference type="AlphaFoldDB" id="U5CY64"/>
<evidence type="ECO:0000313" key="1">
    <source>
        <dbReference type="EMBL" id="ERN15094.1"/>
    </source>
</evidence>
<dbReference type="HOGENOM" id="CLU_2284592_0_0_1"/>
<dbReference type="Gramene" id="ERN15094">
    <property type="protein sequence ID" value="ERN15094"/>
    <property type="gene ID" value="AMTR_s00056p00067690"/>
</dbReference>
<proteinExistence type="predicted"/>
<evidence type="ECO:0000313" key="2">
    <source>
        <dbReference type="Proteomes" id="UP000017836"/>
    </source>
</evidence>
<keyword evidence="2" id="KW-1185">Reference proteome</keyword>
<name>U5CY64_AMBTC</name>
<dbReference type="EMBL" id="KI392510">
    <property type="protein sequence ID" value="ERN15094.1"/>
    <property type="molecule type" value="Genomic_DNA"/>
</dbReference>
<organism evidence="1 2">
    <name type="scientific">Amborella trichopoda</name>
    <dbReference type="NCBI Taxonomy" id="13333"/>
    <lineage>
        <taxon>Eukaryota</taxon>
        <taxon>Viridiplantae</taxon>
        <taxon>Streptophyta</taxon>
        <taxon>Embryophyta</taxon>
        <taxon>Tracheophyta</taxon>
        <taxon>Spermatophyta</taxon>
        <taxon>Magnoliopsida</taxon>
        <taxon>Amborellales</taxon>
        <taxon>Amborellaceae</taxon>
        <taxon>Amborella</taxon>
    </lineage>
</organism>
<dbReference type="Proteomes" id="UP000017836">
    <property type="component" value="Unassembled WGS sequence"/>
</dbReference>
<feature type="non-terminal residue" evidence="1">
    <location>
        <position position="1"/>
    </location>
</feature>
<accession>U5CY64</accession>
<feature type="non-terminal residue" evidence="1">
    <location>
        <position position="102"/>
    </location>
</feature>